<comment type="caution">
    <text evidence="4">The sequence shown here is derived from an EMBL/GenBank/DDBJ whole genome shotgun (WGS) entry which is preliminary data.</text>
</comment>
<evidence type="ECO:0000259" key="3">
    <source>
        <dbReference type="Pfam" id="PF13559"/>
    </source>
</evidence>
<dbReference type="AlphaFoldDB" id="A0A8J3AC32"/>
<protein>
    <recommendedName>
        <fullName evidence="3">Protein-glutamine gamma-glutamyltransferase-like C-terminal domain-containing protein</fullName>
    </recommendedName>
</protein>
<accession>A0A8J3AC32</accession>
<evidence type="ECO:0000256" key="2">
    <source>
        <dbReference type="SAM" id="Phobius"/>
    </source>
</evidence>
<keyword evidence="2" id="KW-1133">Transmembrane helix</keyword>
<feature type="transmembrane region" description="Helical" evidence="2">
    <location>
        <begin position="70"/>
        <end position="88"/>
    </location>
</feature>
<evidence type="ECO:0000313" key="5">
    <source>
        <dbReference type="Proteomes" id="UP000650511"/>
    </source>
</evidence>
<reference evidence="4" key="2">
    <citation type="submission" date="2020-09" db="EMBL/GenBank/DDBJ databases">
        <authorList>
            <person name="Sun Q."/>
            <person name="Zhou Y."/>
        </authorList>
    </citation>
    <scope>NUCLEOTIDE SEQUENCE</scope>
    <source>
        <strain evidence="4">CGMCC 1.14988</strain>
    </source>
</reference>
<keyword evidence="5" id="KW-1185">Reference proteome</keyword>
<dbReference type="Pfam" id="PF13559">
    <property type="entry name" value="DUF4129"/>
    <property type="match status" value="1"/>
</dbReference>
<gene>
    <name evidence="4" type="ORF">GCM10011354_27790</name>
</gene>
<proteinExistence type="predicted"/>
<name>A0A8J3AC32_9ACTN</name>
<reference evidence="4" key="1">
    <citation type="journal article" date="2014" name="Int. J. Syst. Evol. Microbiol.">
        <title>Complete genome sequence of Corynebacterium casei LMG S-19264T (=DSM 44701T), isolated from a smear-ripened cheese.</title>
        <authorList>
            <consortium name="US DOE Joint Genome Institute (JGI-PGF)"/>
            <person name="Walter F."/>
            <person name="Albersmeier A."/>
            <person name="Kalinowski J."/>
            <person name="Ruckert C."/>
        </authorList>
    </citation>
    <scope>NUCLEOTIDE SEQUENCE</scope>
    <source>
        <strain evidence="4">CGMCC 1.14988</strain>
    </source>
</reference>
<dbReference type="EMBL" id="BMHA01000011">
    <property type="protein sequence ID" value="GGI08178.1"/>
    <property type="molecule type" value="Genomic_DNA"/>
</dbReference>
<sequence>MVVGLVAAVGVLVLAVLGASTGAPWQLEPRDVGSPIAPPTGEQEPPPLVEGLPPPPETGSPTIDLSWLRWVGWLLAMALAAGAVWWLWTRYAGRVPPPRRIPGAGDEVTAGEFTDEPELPVLRRGMLDAARALEDRRAPADAVIAAWLALEQAAEVSGVRRRPAQTPTEFTVAVLERTAADAATTNELLALYHRARFSGRPVGPDDVARARDCLGRLAADVEASNAGRDAP</sequence>
<dbReference type="InterPro" id="IPR025403">
    <property type="entry name" value="TgpA-like_C"/>
</dbReference>
<keyword evidence="2" id="KW-0472">Membrane</keyword>
<feature type="domain" description="Protein-glutamine gamma-glutamyltransferase-like C-terminal" evidence="3">
    <location>
        <begin position="146"/>
        <end position="214"/>
    </location>
</feature>
<evidence type="ECO:0000313" key="4">
    <source>
        <dbReference type="EMBL" id="GGI08178.1"/>
    </source>
</evidence>
<keyword evidence="2" id="KW-0812">Transmembrane</keyword>
<feature type="region of interest" description="Disordered" evidence="1">
    <location>
        <begin position="27"/>
        <end position="58"/>
    </location>
</feature>
<organism evidence="4 5">
    <name type="scientific">Egicoccus halophilus</name>
    <dbReference type="NCBI Taxonomy" id="1670830"/>
    <lineage>
        <taxon>Bacteria</taxon>
        <taxon>Bacillati</taxon>
        <taxon>Actinomycetota</taxon>
        <taxon>Nitriliruptoria</taxon>
        <taxon>Egicoccales</taxon>
        <taxon>Egicoccaceae</taxon>
        <taxon>Egicoccus</taxon>
    </lineage>
</organism>
<dbReference type="Proteomes" id="UP000650511">
    <property type="component" value="Unassembled WGS sequence"/>
</dbReference>
<evidence type="ECO:0000256" key="1">
    <source>
        <dbReference type="SAM" id="MobiDB-lite"/>
    </source>
</evidence>
<feature type="compositionally biased region" description="Pro residues" evidence="1">
    <location>
        <begin position="44"/>
        <end position="58"/>
    </location>
</feature>